<dbReference type="RefSeq" id="WP_377005385.1">
    <property type="nucleotide sequence ID" value="NZ_JBHSGG010000041.1"/>
</dbReference>
<dbReference type="InterPro" id="IPR007813">
    <property type="entry name" value="PilN"/>
</dbReference>
<dbReference type="InterPro" id="IPR052534">
    <property type="entry name" value="Extracell_DNA_Util/SecSys_Comp"/>
</dbReference>
<dbReference type="Proteomes" id="UP001595892">
    <property type="component" value="Unassembled WGS sequence"/>
</dbReference>
<dbReference type="Pfam" id="PF05137">
    <property type="entry name" value="PilN"/>
    <property type="match status" value="1"/>
</dbReference>
<evidence type="ECO:0000313" key="2">
    <source>
        <dbReference type="Proteomes" id="UP001595892"/>
    </source>
</evidence>
<reference evidence="2" key="1">
    <citation type="journal article" date="2019" name="Int. J. Syst. Evol. Microbiol.">
        <title>The Global Catalogue of Microorganisms (GCM) 10K type strain sequencing project: providing services to taxonomists for standard genome sequencing and annotation.</title>
        <authorList>
            <consortium name="The Broad Institute Genomics Platform"/>
            <consortium name="The Broad Institute Genome Sequencing Center for Infectious Disease"/>
            <person name="Wu L."/>
            <person name="Ma J."/>
        </authorList>
    </citation>
    <scope>NUCLEOTIDE SEQUENCE [LARGE SCALE GENOMIC DNA]</scope>
    <source>
        <strain evidence="2">CGMCC 1.13574</strain>
    </source>
</reference>
<evidence type="ECO:0000313" key="1">
    <source>
        <dbReference type="EMBL" id="MFC4729305.1"/>
    </source>
</evidence>
<dbReference type="SUPFAM" id="SSF53067">
    <property type="entry name" value="Actin-like ATPase domain"/>
    <property type="match status" value="1"/>
</dbReference>
<comment type="caution">
    <text evidence="1">The sequence shown here is derived from an EMBL/GenBank/DDBJ whole genome shotgun (WGS) entry which is preliminary data.</text>
</comment>
<dbReference type="PANTHER" id="PTHR40278">
    <property type="entry name" value="DNA UTILIZATION PROTEIN HOFN"/>
    <property type="match status" value="1"/>
</dbReference>
<protein>
    <submittedName>
        <fullName evidence="1">PilN domain-containing protein</fullName>
    </submittedName>
</protein>
<organism evidence="1 2">
    <name type="scientific">Coralloluteibacterium thermophilum</name>
    <dbReference type="NCBI Taxonomy" id="2707049"/>
    <lineage>
        <taxon>Bacteria</taxon>
        <taxon>Pseudomonadati</taxon>
        <taxon>Pseudomonadota</taxon>
        <taxon>Gammaproteobacteria</taxon>
        <taxon>Lysobacterales</taxon>
        <taxon>Lysobacteraceae</taxon>
        <taxon>Coralloluteibacterium</taxon>
    </lineage>
</organism>
<sequence length="381" mass="41810">MQAVERLRDPLARLRTRYATSRAPDFFVWWRQRLAECLPARWRGLLGRGPTRVFCRVEPDALALWSDDAAAGERLRIPADALEGVRPALEAAWRRERRPRWLLLPAAQVLRRRMSLPLAAGERLREVLGFELDRQTPFRADQVHFDFRLLGRDVERRQLDVELVVLPRAALDAALARMGAMAADLDGVDVEAADAPQGRLGLNLLPSDRRAQRRDPARPLKAVLGLTAVLATGFALWQTLENRRDAVEALRAAVAERRAEAQQVQALRTRLEDSAGGASFLAEQRNARPGMVALLDDLTRRIPDGTSLERLVVNGDRVSMIGLSDQASALVAGLQASPLLDAPALSGSVQNDARSGRERFTLVAGLVAPAATEVGDAAPAP</sequence>
<dbReference type="EMBL" id="JBHSGG010000041">
    <property type="protein sequence ID" value="MFC4729305.1"/>
    <property type="molecule type" value="Genomic_DNA"/>
</dbReference>
<proteinExistence type="predicted"/>
<accession>A0ABV9NQC8</accession>
<gene>
    <name evidence="1" type="ORF">ACFO3Q_14125</name>
</gene>
<name>A0ABV9NQC8_9GAMM</name>
<dbReference type="PANTHER" id="PTHR40278:SF1">
    <property type="entry name" value="DNA UTILIZATION PROTEIN HOFN"/>
    <property type="match status" value="1"/>
</dbReference>
<dbReference type="Gene3D" id="3.30.420.380">
    <property type="match status" value="1"/>
</dbReference>
<dbReference type="InterPro" id="IPR043129">
    <property type="entry name" value="ATPase_NBD"/>
</dbReference>
<keyword evidence="2" id="KW-1185">Reference proteome</keyword>